<accession>A0A0D2FSZ1</accession>
<feature type="region of interest" description="Disordered" evidence="1">
    <location>
        <begin position="88"/>
        <end position="108"/>
    </location>
</feature>
<dbReference type="EMBL" id="KN846958">
    <property type="protein sequence ID" value="KIW69650.1"/>
    <property type="molecule type" value="Genomic_DNA"/>
</dbReference>
<dbReference type="HOGENOM" id="CLU_150138_0_0_1"/>
<name>A0A0D2FSZ1_9EURO</name>
<protein>
    <submittedName>
        <fullName evidence="2">Uncharacterized protein</fullName>
    </submittedName>
</protein>
<dbReference type="AlphaFoldDB" id="A0A0D2FSZ1"/>
<dbReference type="Proteomes" id="UP000054266">
    <property type="component" value="Unassembled WGS sequence"/>
</dbReference>
<feature type="region of interest" description="Disordered" evidence="1">
    <location>
        <begin position="1"/>
        <end position="76"/>
    </location>
</feature>
<organism evidence="2 3">
    <name type="scientific">Phialophora macrospora</name>
    <dbReference type="NCBI Taxonomy" id="1851006"/>
    <lineage>
        <taxon>Eukaryota</taxon>
        <taxon>Fungi</taxon>
        <taxon>Dikarya</taxon>
        <taxon>Ascomycota</taxon>
        <taxon>Pezizomycotina</taxon>
        <taxon>Eurotiomycetes</taxon>
        <taxon>Chaetothyriomycetidae</taxon>
        <taxon>Chaetothyriales</taxon>
        <taxon>Herpotrichiellaceae</taxon>
        <taxon>Phialophora</taxon>
    </lineage>
</organism>
<proteinExistence type="predicted"/>
<reference evidence="2 3" key="1">
    <citation type="submission" date="2015-01" db="EMBL/GenBank/DDBJ databases">
        <title>The Genome Sequence of Capronia semiimmersa CBS27337.</title>
        <authorList>
            <consortium name="The Broad Institute Genomics Platform"/>
            <person name="Cuomo C."/>
            <person name="de Hoog S."/>
            <person name="Gorbushina A."/>
            <person name="Stielow B."/>
            <person name="Teixiera M."/>
            <person name="Abouelleil A."/>
            <person name="Chapman S.B."/>
            <person name="Priest M."/>
            <person name="Young S.K."/>
            <person name="Wortman J."/>
            <person name="Nusbaum C."/>
            <person name="Birren B."/>
        </authorList>
    </citation>
    <scope>NUCLEOTIDE SEQUENCE [LARGE SCALE GENOMIC DNA]</scope>
    <source>
        <strain evidence="2 3">CBS 27337</strain>
    </source>
</reference>
<evidence type="ECO:0000313" key="3">
    <source>
        <dbReference type="Proteomes" id="UP000054266"/>
    </source>
</evidence>
<feature type="compositionally biased region" description="Polar residues" evidence="1">
    <location>
        <begin position="1"/>
        <end position="13"/>
    </location>
</feature>
<evidence type="ECO:0000313" key="2">
    <source>
        <dbReference type="EMBL" id="KIW69650.1"/>
    </source>
</evidence>
<keyword evidence="3" id="KW-1185">Reference proteome</keyword>
<gene>
    <name evidence="2" type="ORF">PV04_05515</name>
</gene>
<evidence type="ECO:0000256" key="1">
    <source>
        <dbReference type="SAM" id="MobiDB-lite"/>
    </source>
</evidence>
<sequence length="108" mass="10881">MTPNITKGQTDTSKFIGKGPASEDANPNKNPVQEYNPAPGANAPALSSDGAIGKQFTADGSIGSIPQKIGGPLDQHGVIGQAFKEDGALGGTMNKILGHTPGDKPTNG</sequence>